<sequence>MNFIYNPRYPSVNDLKKRAKKRIPKFAYDYLVGGCNDEISLARNYQDISAVQLRALRHLKCNTQ</sequence>
<dbReference type="Gene3D" id="3.20.20.70">
    <property type="entry name" value="Aldolase class I"/>
    <property type="match status" value="1"/>
</dbReference>
<dbReference type="Proteomes" id="UP000422232">
    <property type="component" value="Chromosome"/>
</dbReference>
<evidence type="ECO:0000313" key="2">
    <source>
        <dbReference type="Proteomes" id="UP000422232"/>
    </source>
</evidence>
<keyword evidence="2" id="KW-1185">Reference proteome</keyword>
<dbReference type="InterPro" id="IPR013785">
    <property type="entry name" value="Aldolase_TIM"/>
</dbReference>
<proteinExistence type="predicted"/>
<dbReference type="AlphaFoldDB" id="A0A9Q6LIN9"/>
<protein>
    <submittedName>
        <fullName evidence="1">L-lactate dehydrogenase</fullName>
    </submittedName>
</protein>
<dbReference type="EMBL" id="CP038908">
    <property type="protein sequence ID" value="QGO04530.1"/>
    <property type="molecule type" value="Genomic_DNA"/>
</dbReference>
<evidence type="ECO:0000313" key="1">
    <source>
        <dbReference type="EMBL" id="QGO04530.1"/>
    </source>
</evidence>
<accession>A0A9Q6LIN9</accession>
<dbReference type="SUPFAM" id="SSF51395">
    <property type="entry name" value="FMN-linked oxidoreductases"/>
    <property type="match status" value="1"/>
</dbReference>
<gene>
    <name evidence="1" type="ORF">Psal009_00399</name>
</gene>
<organism evidence="1 2">
    <name type="scientific">Piscirickettsia salmonis</name>
    <dbReference type="NCBI Taxonomy" id="1238"/>
    <lineage>
        <taxon>Bacteria</taxon>
        <taxon>Pseudomonadati</taxon>
        <taxon>Pseudomonadota</taxon>
        <taxon>Gammaproteobacteria</taxon>
        <taxon>Thiotrichales</taxon>
        <taxon>Piscirickettsiaceae</taxon>
        <taxon>Piscirickettsia</taxon>
    </lineage>
</organism>
<reference evidence="1 2" key="1">
    <citation type="submission" date="2019-04" db="EMBL/GenBank/DDBJ databases">
        <title>Complete genome sequencing of Piscirickettsia salmonis strain Psal-009.</title>
        <authorList>
            <person name="Schober I."/>
            <person name="Bunk B."/>
            <person name="Sproer C."/>
            <person name="Carril G.P."/>
            <person name="Riedel T."/>
            <person name="Flores-Herrera P.A."/>
            <person name="Nourdin-Galindo G."/>
            <person name="Marshall S.H."/>
            <person name="Overmann J."/>
        </authorList>
    </citation>
    <scope>NUCLEOTIDE SEQUENCE [LARGE SCALE GENOMIC DNA]</scope>
    <source>
        <strain evidence="1 2">Psal-009</strain>
    </source>
</reference>
<name>A0A9Q6LIN9_PISSA</name>